<organism evidence="2 3">
    <name type="scientific">Euzebyella saccharophila</name>
    <dbReference type="NCBI Taxonomy" id="679664"/>
    <lineage>
        <taxon>Bacteria</taxon>
        <taxon>Pseudomonadati</taxon>
        <taxon>Bacteroidota</taxon>
        <taxon>Flavobacteriia</taxon>
        <taxon>Flavobacteriales</taxon>
        <taxon>Flavobacteriaceae</taxon>
        <taxon>Euzebyella</taxon>
    </lineage>
</organism>
<protein>
    <submittedName>
        <fullName evidence="2">Uncharacterized protein</fullName>
    </submittedName>
</protein>
<dbReference type="Proteomes" id="UP001595814">
    <property type="component" value="Unassembled WGS sequence"/>
</dbReference>
<keyword evidence="1" id="KW-0812">Transmembrane</keyword>
<proteinExistence type="predicted"/>
<evidence type="ECO:0000313" key="2">
    <source>
        <dbReference type="EMBL" id="MFC4095528.1"/>
    </source>
</evidence>
<keyword evidence="1" id="KW-0472">Membrane</keyword>
<sequence>MFGFTVCLMVFSGPLLFNKANEADVHQQSSKYLKHLSLRQAFQGSNTDKYAKLELITGDGDSLNMLFYIPENEHKKLLSFLQQNKITNQGRLKNVLPIELEEDKLSDFGPVTFMKSGAVIEYLKIGEKTLIGNKPSIGTKLFLYFLGILFPLIGLLGFVLSISLFIGAYKIYLKSNLWPDLPNMFEESMKGWKAIFGRSEAKQKTK</sequence>
<evidence type="ECO:0000256" key="1">
    <source>
        <dbReference type="SAM" id="Phobius"/>
    </source>
</evidence>
<feature type="transmembrane region" description="Helical" evidence="1">
    <location>
        <begin position="141"/>
        <end position="166"/>
    </location>
</feature>
<evidence type="ECO:0000313" key="3">
    <source>
        <dbReference type="Proteomes" id="UP001595814"/>
    </source>
</evidence>
<name>A0ABV8JSK8_9FLAO</name>
<comment type="caution">
    <text evidence="2">The sequence shown here is derived from an EMBL/GenBank/DDBJ whole genome shotgun (WGS) entry which is preliminary data.</text>
</comment>
<keyword evidence="1" id="KW-1133">Transmembrane helix</keyword>
<dbReference type="RefSeq" id="WP_192460800.1">
    <property type="nucleotide sequence ID" value="NZ_JACYFJ010000001.1"/>
</dbReference>
<keyword evidence="3" id="KW-1185">Reference proteome</keyword>
<reference evidence="3" key="1">
    <citation type="journal article" date="2019" name="Int. J. Syst. Evol. Microbiol.">
        <title>The Global Catalogue of Microorganisms (GCM) 10K type strain sequencing project: providing services to taxonomists for standard genome sequencing and annotation.</title>
        <authorList>
            <consortium name="The Broad Institute Genomics Platform"/>
            <consortium name="The Broad Institute Genome Sequencing Center for Infectious Disease"/>
            <person name="Wu L."/>
            <person name="Ma J."/>
        </authorList>
    </citation>
    <scope>NUCLEOTIDE SEQUENCE [LARGE SCALE GENOMIC DNA]</scope>
    <source>
        <strain evidence="3">CECT 7477</strain>
    </source>
</reference>
<gene>
    <name evidence="2" type="ORF">ACFOUT_06560</name>
</gene>
<dbReference type="EMBL" id="JBHSAW010000004">
    <property type="protein sequence ID" value="MFC4095528.1"/>
    <property type="molecule type" value="Genomic_DNA"/>
</dbReference>
<accession>A0ABV8JSK8</accession>